<dbReference type="RefSeq" id="WP_215818498.1">
    <property type="nucleotide sequence ID" value="NZ_JAGSOY010000006.1"/>
</dbReference>
<keyword evidence="3" id="KW-0407">Ion channel</keyword>
<protein>
    <submittedName>
        <fullName evidence="3">Two pore domain potassium channel family protein</fullName>
    </submittedName>
</protein>
<name>A0ABS5Z8G8_9GAMM</name>
<organism evidence="3 4">
    <name type="scientific">Zooshikella harenae</name>
    <dbReference type="NCBI Taxonomy" id="2827238"/>
    <lineage>
        <taxon>Bacteria</taxon>
        <taxon>Pseudomonadati</taxon>
        <taxon>Pseudomonadota</taxon>
        <taxon>Gammaproteobacteria</taxon>
        <taxon>Oceanospirillales</taxon>
        <taxon>Zooshikellaceae</taxon>
        <taxon>Zooshikella</taxon>
    </lineage>
</organism>
<keyword evidence="1" id="KW-0812">Transmembrane</keyword>
<dbReference type="EMBL" id="JAGSOY010000006">
    <property type="protein sequence ID" value="MBU2710336.1"/>
    <property type="molecule type" value="Genomic_DNA"/>
</dbReference>
<evidence type="ECO:0000256" key="1">
    <source>
        <dbReference type="SAM" id="Phobius"/>
    </source>
</evidence>
<feature type="transmembrane region" description="Helical" evidence="1">
    <location>
        <begin position="117"/>
        <end position="139"/>
    </location>
</feature>
<accession>A0ABS5Z8G8</accession>
<dbReference type="Pfam" id="PF07885">
    <property type="entry name" value="Ion_trans_2"/>
    <property type="match status" value="1"/>
</dbReference>
<keyword evidence="1" id="KW-0472">Membrane</keyword>
<feature type="transmembrane region" description="Helical" evidence="1">
    <location>
        <begin position="89"/>
        <end position="108"/>
    </location>
</feature>
<keyword evidence="4" id="KW-1185">Reference proteome</keyword>
<evidence type="ECO:0000313" key="3">
    <source>
        <dbReference type="EMBL" id="MBU2710336.1"/>
    </source>
</evidence>
<keyword evidence="1" id="KW-1133">Transmembrane helix</keyword>
<sequence length="216" mass="24076">MKVKVPRYSFASLLVALILVGIIFPLIPELITRSVMLKASLTLLLVCSIYVFSHDRRTLISTLILAIPTALTGWISVSRGTPTFAMLDTFLYIIFFAYIIIRIIKLVFANTVITRDTLYGAMCVYLLFGIWWALCYSFIELVHPDSFHGINAVDGYDVWGFIYFSYVSLTTLGLGDMVPITRAAQSLTALEAVVGQFYLAVSVARLVGMHISQKIA</sequence>
<reference evidence="3 4" key="1">
    <citation type="submission" date="2021-04" db="EMBL/GenBank/DDBJ databases">
        <authorList>
            <person name="Pira H."/>
            <person name="Risdian C."/>
            <person name="Wink J."/>
        </authorList>
    </citation>
    <scope>NUCLEOTIDE SEQUENCE [LARGE SCALE GENOMIC DNA]</scope>
    <source>
        <strain evidence="3 4">WH53</strain>
    </source>
</reference>
<comment type="caution">
    <text evidence="3">The sequence shown here is derived from an EMBL/GenBank/DDBJ whole genome shotgun (WGS) entry which is preliminary data.</text>
</comment>
<feature type="transmembrane region" description="Helical" evidence="1">
    <location>
        <begin position="59"/>
        <end position="77"/>
    </location>
</feature>
<dbReference type="Gene3D" id="1.10.287.70">
    <property type="match status" value="1"/>
</dbReference>
<feature type="transmembrane region" description="Helical" evidence="1">
    <location>
        <begin position="35"/>
        <end position="52"/>
    </location>
</feature>
<dbReference type="GO" id="GO:0034220">
    <property type="term" value="P:monoatomic ion transmembrane transport"/>
    <property type="evidence" value="ECO:0007669"/>
    <property type="project" value="UniProtKB-KW"/>
</dbReference>
<evidence type="ECO:0000313" key="4">
    <source>
        <dbReference type="Proteomes" id="UP000690515"/>
    </source>
</evidence>
<gene>
    <name evidence="3" type="ORF">KCG35_04645</name>
</gene>
<keyword evidence="3" id="KW-0813">Transport</keyword>
<proteinExistence type="predicted"/>
<evidence type="ECO:0000259" key="2">
    <source>
        <dbReference type="Pfam" id="PF07885"/>
    </source>
</evidence>
<dbReference type="Proteomes" id="UP000690515">
    <property type="component" value="Unassembled WGS sequence"/>
</dbReference>
<dbReference type="InterPro" id="IPR013099">
    <property type="entry name" value="K_chnl_dom"/>
</dbReference>
<dbReference type="SUPFAM" id="SSF81324">
    <property type="entry name" value="Voltage-gated potassium channels"/>
    <property type="match status" value="1"/>
</dbReference>
<keyword evidence="3" id="KW-0406">Ion transport</keyword>
<feature type="transmembrane region" description="Helical" evidence="1">
    <location>
        <begin position="159"/>
        <end position="178"/>
    </location>
</feature>
<feature type="domain" description="Potassium channel" evidence="2">
    <location>
        <begin position="131"/>
        <end position="207"/>
    </location>
</feature>